<dbReference type="Gene3D" id="3.30.70.1440">
    <property type="entry name" value="Multidrug efflux transporter AcrB pore domain"/>
    <property type="match status" value="1"/>
</dbReference>
<protein>
    <submittedName>
        <fullName evidence="2">Multidrug efflux pump</fullName>
    </submittedName>
</protein>
<dbReference type="SUPFAM" id="SSF82866">
    <property type="entry name" value="Multidrug efflux transporter AcrB transmembrane domain"/>
    <property type="match status" value="2"/>
</dbReference>
<keyword evidence="1" id="KW-0472">Membrane</keyword>
<sequence>MKLADLAVQRPVATAVASTLLVLFGVLAFLELPIREYPAIEEPEVTVEVGYPGASAAVVESRITQRVEDAVSGIEGLRTIESESEDGEADISLIFTSETDLDSAANDVRDRVGRIADNLPDQADPPEISKDQGGSDTLMVLALQAESMSAMALSDYADRYLLDRFSTISGVSRVRLWGAQLPTMRIELDRRAMAARNVTVEDVADALARENVEYPGGRIESATREFSVRLLPGYERSRDFESLVVRRGDATDTVTLSDIARVRLGPDTLREAFEADGNPIVAIAISRQSTANTLAIADGVYRVLDELEDELPEGLSIGVRNDDTRYIAAALHEVSVTLAIAVLMVIAVIIAFLGSWRAALVAAMAIPVPLLASGIVLLWLGFSLNLLTLLALVLAVGLVVDDAIVMVENIQRHLEAGDTPLVAAWQGARQVAFAILATSAVLSAVFLPITLMSGQTGRLFTEFAVTIVATIAFSTFVSLTLTPMLASCLLRLLPARAGRRQPLIDRWLGALERRYAALLQRLRGQPLLVGAGFVAVTLTAVALTLSLPGEYEPYEDRGSLRLYTRAEEGTNFEEMVARMHAMGEEMAPALPEGAISNILMRVPTPGNSEGAVNVGRWIISFTPWSERAVTTREVAGELRRRLDDFAPLQVSTWLPEGLSSSHGASVQFVLGGPSYETLKRWQETLMPLWERYPGLEELQSDYVESTPQLEVRLDRARAAQLGVSAETVGEALETFFGGRTLTTFERDGQAYDVLLQGQRSDRLTPEALGELRVRTASGELVRLNNLVELREVAVSRTLNRYNRLRAITFSASAADGYALSEVLEHMRETVERELPDSARVDYKGASQDLIEAGRDLALVFTIALLVTWLVLAAQFESLLSPLVVMLTVPLGLIGAGTGLVVFGQSLSLYAQIGLLILIGLAAKNGILIVEFANQLRDRGHALSDAVIEASRARLRPILMTSVSTMAGALPLLLATGPGANSRLGLGVTLFFGCASAGLLTLVVVPLAYQWLTGRQRSPGHRARRLRRELDERHRSE</sequence>
<dbReference type="Gene3D" id="3.30.70.1430">
    <property type="entry name" value="Multidrug efflux transporter AcrB pore domain"/>
    <property type="match status" value="2"/>
</dbReference>
<dbReference type="PANTHER" id="PTHR32063">
    <property type="match status" value="1"/>
</dbReference>
<evidence type="ECO:0000256" key="1">
    <source>
        <dbReference type="SAM" id="Phobius"/>
    </source>
</evidence>
<dbReference type="InterPro" id="IPR001036">
    <property type="entry name" value="Acrflvin-R"/>
</dbReference>
<dbReference type="GO" id="GO:0042910">
    <property type="term" value="F:xenobiotic transmembrane transporter activity"/>
    <property type="evidence" value="ECO:0007669"/>
    <property type="project" value="TreeGrafter"/>
</dbReference>
<dbReference type="SUPFAM" id="SSF82714">
    <property type="entry name" value="Multidrug efflux transporter AcrB TolC docking domain, DN and DC subdomains"/>
    <property type="match status" value="2"/>
</dbReference>
<name>A0A420WW47_9GAMM</name>
<evidence type="ECO:0000313" key="3">
    <source>
        <dbReference type="Proteomes" id="UP000281975"/>
    </source>
</evidence>
<dbReference type="AlphaFoldDB" id="A0A420WW47"/>
<dbReference type="Gene3D" id="1.20.1640.10">
    <property type="entry name" value="Multidrug efflux transporter AcrB transmembrane domain"/>
    <property type="match status" value="2"/>
</dbReference>
<feature type="transmembrane region" description="Helical" evidence="1">
    <location>
        <begin position="386"/>
        <end position="410"/>
    </location>
</feature>
<keyword evidence="1" id="KW-0812">Transmembrane</keyword>
<dbReference type="SUPFAM" id="SSF82693">
    <property type="entry name" value="Multidrug efflux transporter AcrB pore domain, PN1, PN2, PC1 and PC2 subdomains"/>
    <property type="match status" value="3"/>
</dbReference>
<reference evidence="2 3" key="1">
    <citation type="submission" date="2018-10" db="EMBL/GenBank/DDBJ databases">
        <title>Genomic Encyclopedia of Type Strains, Phase IV (KMG-IV): sequencing the most valuable type-strain genomes for metagenomic binning, comparative biology and taxonomic classification.</title>
        <authorList>
            <person name="Goeker M."/>
        </authorList>
    </citation>
    <scope>NUCLEOTIDE SEQUENCE [LARGE SCALE GENOMIC DNA]</scope>
    <source>
        <strain evidence="2 3">DSM 23229</strain>
    </source>
</reference>
<dbReference type="OrthoDB" id="9757904at2"/>
<keyword evidence="1" id="KW-1133">Transmembrane helix</keyword>
<dbReference type="Proteomes" id="UP000281975">
    <property type="component" value="Unassembled WGS sequence"/>
</dbReference>
<proteinExistence type="predicted"/>
<dbReference type="Pfam" id="PF00873">
    <property type="entry name" value="ACR_tran"/>
    <property type="match status" value="1"/>
</dbReference>
<dbReference type="PRINTS" id="PR00702">
    <property type="entry name" value="ACRIFLAVINRP"/>
</dbReference>
<feature type="transmembrane region" description="Helical" evidence="1">
    <location>
        <begin position="954"/>
        <end position="973"/>
    </location>
</feature>
<feature type="transmembrane region" description="Helical" evidence="1">
    <location>
        <begin position="12"/>
        <end position="30"/>
    </location>
</feature>
<dbReference type="PANTHER" id="PTHR32063:SF14">
    <property type="entry name" value="BLL4319 PROTEIN"/>
    <property type="match status" value="1"/>
</dbReference>
<feature type="transmembrane region" description="Helical" evidence="1">
    <location>
        <begin position="360"/>
        <end position="380"/>
    </location>
</feature>
<comment type="caution">
    <text evidence="2">The sequence shown here is derived from an EMBL/GenBank/DDBJ whole genome shotgun (WGS) entry which is preliminary data.</text>
</comment>
<feature type="transmembrane region" description="Helical" evidence="1">
    <location>
        <begin position="334"/>
        <end position="353"/>
    </location>
</feature>
<feature type="transmembrane region" description="Helical" evidence="1">
    <location>
        <begin position="882"/>
        <end position="902"/>
    </location>
</feature>
<feature type="transmembrane region" description="Helical" evidence="1">
    <location>
        <begin position="908"/>
        <end position="933"/>
    </location>
</feature>
<dbReference type="Gene3D" id="3.30.70.1320">
    <property type="entry name" value="Multidrug efflux transporter AcrB pore domain like"/>
    <property type="match status" value="1"/>
</dbReference>
<feature type="transmembrane region" description="Helical" evidence="1">
    <location>
        <begin position="463"/>
        <end position="490"/>
    </location>
</feature>
<evidence type="ECO:0000313" key="2">
    <source>
        <dbReference type="EMBL" id="RKR03348.1"/>
    </source>
</evidence>
<feature type="transmembrane region" description="Helical" evidence="1">
    <location>
        <begin position="985"/>
        <end position="1008"/>
    </location>
</feature>
<dbReference type="Gene3D" id="3.30.2090.10">
    <property type="entry name" value="Multidrug efflux transporter AcrB TolC docking domain, DN and DC subdomains"/>
    <property type="match status" value="2"/>
</dbReference>
<accession>A0A420WW47</accession>
<feature type="transmembrane region" description="Helical" evidence="1">
    <location>
        <begin position="856"/>
        <end position="875"/>
    </location>
</feature>
<gene>
    <name evidence="2" type="ORF">C7446_1869</name>
</gene>
<dbReference type="EMBL" id="RBIN01000005">
    <property type="protein sequence ID" value="RKR03348.1"/>
    <property type="molecule type" value="Genomic_DNA"/>
</dbReference>
<feature type="transmembrane region" description="Helical" evidence="1">
    <location>
        <begin position="431"/>
        <end position="451"/>
    </location>
</feature>
<organism evidence="2 3">
    <name type="scientific">Kushneria sinocarnis</name>
    <dbReference type="NCBI Taxonomy" id="595502"/>
    <lineage>
        <taxon>Bacteria</taxon>
        <taxon>Pseudomonadati</taxon>
        <taxon>Pseudomonadota</taxon>
        <taxon>Gammaproteobacteria</taxon>
        <taxon>Oceanospirillales</taxon>
        <taxon>Halomonadaceae</taxon>
        <taxon>Kushneria</taxon>
    </lineage>
</organism>
<dbReference type="GO" id="GO:0005886">
    <property type="term" value="C:plasma membrane"/>
    <property type="evidence" value="ECO:0007669"/>
    <property type="project" value="TreeGrafter"/>
</dbReference>
<feature type="transmembrane region" description="Helical" evidence="1">
    <location>
        <begin position="527"/>
        <end position="547"/>
    </location>
</feature>
<dbReference type="InterPro" id="IPR027463">
    <property type="entry name" value="AcrB_DN_DC_subdom"/>
</dbReference>
<keyword evidence="3" id="KW-1185">Reference proteome</keyword>
<dbReference type="RefSeq" id="WP_121172826.1">
    <property type="nucleotide sequence ID" value="NZ_RBIN01000005.1"/>
</dbReference>